<keyword evidence="3" id="KW-0926">Vacuole</keyword>
<sequence>MARTSPPAYAPDVNTAERGPAPGQGRQEAGNRQSENKIADTDGLRRFARDCTDVAGVWKLYMDQAKIEDERLAKILSSDLDPLLLFATLFSGILAAFLIEVRKGLEEDLQVTTNTLLNTTNQLVTMLINNQPNLTDLQPQSAGSFEPTTTTRSVNGLWFSSLMFSLTSALGASLAKGWITQFSLADSGLYWTNAEKHHRRLSDMRRWHVKWIIQCLSLLIHIAFFLFAVGLAQLLFGDDIVIGIFIGALTGIVFVMYLANTVHPIFSSTSPFRTPLSGMLRQIFRPTAQETNVLPSSKDALKAHALAWLMMMSLDPQVIRAAIRATAGLPHSRDVQAELLLSPVIYILSSGLSELLDPGSETKDMTKDMTASASYLYTLLHLVEPVPAKSDEVERLYEALETLVLPGGALFVTDSLPPQIRELALCVRGRILLLLCVEEEEQAEDKKQSDEIFDTDIPILTRACPHGQLRDELQGVLSISDPTQDGSMKAIVSRFGVPALLNGLRGGAGRIVLKQCARRLSDLMAYDRIYFQLGMDENIKCMCIALQDMFLHSDSAIRRWAVNGFKKLADYAEIRKVMRTSKLMEVFVTLLADADIQVRAAALETLTEFAEIRAAIGTSKTIGELVKLLAAEDSQVRMATINALGGLAEHEELRAAVGTPQTIGNVLSRMEDDEEDVRSAAINAFKKFSTHSEIRETMGTPEAVGELLALLVDREWEVRLATLNVLAELAEYEQIRVVIGTSETLGKVVGCVADHDPDVRTAAIDTLKKLATHADICTAMGTPETIGEFLKLMEVERWRVRVVAINTLIELAEHSEIRVVLASPEILKKIVSCLADEDLDVRAAVIDALKQLAEYPDIRVEGMGTPATIGQLVDLLAPEDGLVQVATIKTLAELAVHFKSWELPIRSGKL</sequence>
<evidence type="ECO:0000256" key="3">
    <source>
        <dbReference type="ARBA" id="ARBA00022554"/>
    </source>
</evidence>
<dbReference type="InterPro" id="IPR034085">
    <property type="entry name" value="TOG"/>
</dbReference>
<dbReference type="PANTHER" id="PTHR47249">
    <property type="entry name" value="VACUOLAR PROTEIN 8"/>
    <property type="match status" value="1"/>
</dbReference>
<evidence type="ECO:0000256" key="2">
    <source>
        <dbReference type="ARBA" id="ARBA00005462"/>
    </source>
</evidence>
<organism evidence="12 13">
    <name type="scientific">Mycena maculata</name>
    <dbReference type="NCBI Taxonomy" id="230809"/>
    <lineage>
        <taxon>Eukaryota</taxon>
        <taxon>Fungi</taxon>
        <taxon>Dikarya</taxon>
        <taxon>Basidiomycota</taxon>
        <taxon>Agaricomycotina</taxon>
        <taxon>Agaricomycetes</taxon>
        <taxon>Agaricomycetidae</taxon>
        <taxon>Agaricales</taxon>
        <taxon>Marasmiineae</taxon>
        <taxon>Mycenaceae</taxon>
        <taxon>Mycena</taxon>
    </lineage>
</organism>
<evidence type="ECO:0000256" key="10">
    <source>
        <dbReference type="SAM" id="Phobius"/>
    </source>
</evidence>
<keyword evidence="10" id="KW-1133">Transmembrane helix</keyword>
<accession>A0AAD7K0M4</accession>
<evidence type="ECO:0000313" key="13">
    <source>
        <dbReference type="Proteomes" id="UP001215280"/>
    </source>
</evidence>
<dbReference type="AlphaFoldDB" id="A0AAD7K0M4"/>
<feature type="region of interest" description="Disordered" evidence="9">
    <location>
        <begin position="1"/>
        <end position="41"/>
    </location>
</feature>
<evidence type="ECO:0000256" key="9">
    <source>
        <dbReference type="SAM" id="MobiDB-lite"/>
    </source>
</evidence>
<feature type="domain" description="TOG" evidence="11">
    <location>
        <begin position="570"/>
        <end position="806"/>
    </location>
</feature>
<dbReference type="InterPro" id="IPR045156">
    <property type="entry name" value="Vac8"/>
</dbReference>
<keyword evidence="5 10" id="KW-0472">Membrane</keyword>
<feature type="transmembrane region" description="Helical" evidence="10">
    <location>
        <begin position="211"/>
        <end position="234"/>
    </location>
</feature>
<dbReference type="GO" id="GO:0043495">
    <property type="term" value="F:protein-membrane adaptor activity"/>
    <property type="evidence" value="ECO:0007669"/>
    <property type="project" value="InterPro"/>
</dbReference>
<dbReference type="Pfam" id="PF02985">
    <property type="entry name" value="HEAT"/>
    <property type="match status" value="2"/>
</dbReference>
<comment type="caution">
    <text evidence="12">The sequence shown here is derived from an EMBL/GenBank/DDBJ whole genome shotgun (WGS) entry which is preliminary data.</text>
</comment>
<dbReference type="Pfam" id="PF20153">
    <property type="entry name" value="DUF6535"/>
    <property type="match status" value="1"/>
</dbReference>
<feature type="transmembrane region" description="Helical" evidence="10">
    <location>
        <begin position="157"/>
        <end position="175"/>
    </location>
</feature>
<comment type="subcellular location">
    <subcellularLocation>
        <location evidence="1">Vacuole membrane</location>
        <topology evidence="1">Lipid-anchor</topology>
    </subcellularLocation>
</comment>
<dbReference type="GO" id="GO:0071562">
    <property type="term" value="P:nucleus-vacuole junction assembly"/>
    <property type="evidence" value="ECO:0007669"/>
    <property type="project" value="InterPro"/>
</dbReference>
<evidence type="ECO:0000256" key="5">
    <source>
        <dbReference type="ARBA" id="ARBA00023136"/>
    </source>
</evidence>
<protein>
    <recommendedName>
        <fullName evidence="7">Vacuolar protein 8</fullName>
    </recommendedName>
</protein>
<dbReference type="InterPro" id="IPR011989">
    <property type="entry name" value="ARM-like"/>
</dbReference>
<feature type="transmembrane region" description="Helical" evidence="10">
    <location>
        <begin position="240"/>
        <end position="259"/>
    </location>
</feature>
<dbReference type="SUPFAM" id="SSF48371">
    <property type="entry name" value="ARM repeat"/>
    <property type="match status" value="1"/>
</dbReference>
<name>A0AAD7K0M4_9AGAR</name>
<dbReference type="SMART" id="SM00185">
    <property type="entry name" value="ARM"/>
    <property type="match status" value="3"/>
</dbReference>
<keyword evidence="10" id="KW-0812">Transmembrane</keyword>
<reference evidence="12" key="1">
    <citation type="submission" date="2023-03" db="EMBL/GenBank/DDBJ databases">
        <title>Massive genome expansion in bonnet fungi (Mycena s.s.) driven by repeated elements and novel gene families across ecological guilds.</title>
        <authorList>
            <consortium name="Lawrence Berkeley National Laboratory"/>
            <person name="Harder C.B."/>
            <person name="Miyauchi S."/>
            <person name="Viragh M."/>
            <person name="Kuo A."/>
            <person name="Thoen E."/>
            <person name="Andreopoulos B."/>
            <person name="Lu D."/>
            <person name="Skrede I."/>
            <person name="Drula E."/>
            <person name="Henrissat B."/>
            <person name="Morin E."/>
            <person name="Kohler A."/>
            <person name="Barry K."/>
            <person name="LaButti K."/>
            <person name="Morin E."/>
            <person name="Salamov A."/>
            <person name="Lipzen A."/>
            <person name="Mereny Z."/>
            <person name="Hegedus B."/>
            <person name="Baldrian P."/>
            <person name="Stursova M."/>
            <person name="Weitz H."/>
            <person name="Taylor A."/>
            <person name="Grigoriev I.V."/>
            <person name="Nagy L.G."/>
            <person name="Martin F."/>
            <person name="Kauserud H."/>
        </authorList>
    </citation>
    <scope>NUCLEOTIDE SEQUENCE</scope>
    <source>
        <strain evidence="12">CBHHK188m</strain>
    </source>
</reference>
<dbReference type="PROSITE" id="PS50077">
    <property type="entry name" value="HEAT_REPEAT"/>
    <property type="match status" value="1"/>
</dbReference>
<dbReference type="Gene3D" id="1.25.10.10">
    <property type="entry name" value="Leucine-rich Repeat Variant"/>
    <property type="match status" value="2"/>
</dbReference>
<keyword evidence="6" id="KW-0449">Lipoprotein</keyword>
<dbReference type="SMART" id="SM01349">
    <property type="entry name" value="TOG"/>
    <property type="match status" value="1"/>
</dbReference>
<comment type="similarity">
    <text evidence="2">Belongs to the beta-catenin family.</text>
</comment>
<dbReference type="Pfam" id="PF20168">
    <property type="entry name" value="PDS5"/>
    <property type="match status" value="1"/>
</dbReference>
<dbReference type="InterPro" id="IPR000225">
    <property type="entry name" value="Armadillo"/>
</dbReference>
<evidence type="ECO:0000256" key="6">
    <source>
        <dbReference type="ARBA" id="ARBA00023288"/>
    </source>
</evidence>
<proteinExistence type="inferred from homology"/>
<dbReference type="InterPro" id="IPR045338">
    <property type="entry name" value="DUF6535"/>
</dbReference>
<dbReference type="PANTHER" id="PTHR47249:SF1">
    <property type="entry name" value="VACUOLAR PROTEIN 8"/>
    <property type="match status" value="1"/>
</dbReference>
<dbReference type="EMBL" id="JARJLG010000014">
    <property type="protein sequence ID" value="KAJ7775726.1"/>
    <property type="molecule type" value="Genomic_DNA"/>
</dbReference>
<evidence type="ECO:0000256" key="7">
    <source>
        <dbReference type="ARBA" id="ARBA00026209"/>
    </source>
</evidence>
<evidence type="ECO:0000256" key="4">
    <source>
        <dbReference type="ARBA" id="ARBA00022737"/>
    </source>
</evidence>
<dbReference type="InterPro" id="IPR000357">
    <property type="entry name" value="HEAT"/>
</dbReference>
<dbReference type="Proteomes" id="UP001215280">
    <property type="component" value="Unassembled WGS sequence"/>
</dbReference>
<gene>
    <name evidence="12" type="ORF">DFH07DRAFT_89128</name>
</gene>
<evidence type="ECO:0000256" key="1">
    <source>
        <dbReference type="ARBA" id="ARBA00004592"/>
    </source>
</evidence>
<dbReference type="GO" id="GO:0005774">
    <property type="term" value="C:vacuolar membrane"/>
    <property type="evidence" value="ECO:0007669"/>
    <property type="project" value="UniProtKB-SubCell"/>
</dbReference>
<evidence type="ECO:0000259" key="11">
    <source>
        <dbReference type="SMART" id="SM01349"/>
    </source>
</evidence>
<evidence type="ECO:0000256" key="8">
    <source>
        <dbReference type="PROSITE-ProRule" id="PRU00103"/>
    </source>
</evidence>
<keyword evidence="4" id="KW-0677">Repeat</keyword>
<dbReference type="InterPro" id="IPR016024">
    <property type="entry name" value="ARM-type_fold"/>
</dbReference>
<feature type="repeat" description="HEAT" evidence="8">
    <location>
        <begin position="583"/>
        <end position="621"/>
    </location>
</feature>
<keyword evidence="13" id="KW-1185">Reference proteome</keyword>
<dbReference type="InterPro" id="IPR021133">
    <property type="entry name" value="HEAT_type_2"/>
</dbReference>
<evidence type="ECO:0000313" key="12">
    <source>
        <dbReference type="EMBL" id="KAJ7775726.1"/>
    </source>
</evidence>